<feature type="domain" description="Nuclear transport factor 2" evidence="1">
    <location>
        <begin position="13"/>
        <end position="103"/>
    </location>
</feature>
<reference evidence="2 3" key="1">
    <citation type="submission" date="2016-01" db="EMBL/GenBank/DDBJ databases">
        <title>The new phylogeny of the genus Mycobacterium.</title>
        <authorList>
            <person name="Tarcisio F."/>
            <person name="Conor M."/>
            <person name="Antonella G."/>
            <person name="Elisabetta G."/>
            <person name="Giulia F.S."/>
            <person name="Sara T."/>
            <person name="Anna F."/>
            <person name="Clotilde B."/>
            <person name="Roberto B."/>
            <person name="Veronica D.S."/>
            <person name="Fabio R."/>
            <person name="Monica P."/>
            <person name="Olivier J."/>
            <person name="Enrico T."/>
            <person name="Nicola S."/>
        </authorList>
    </citation>
    <scope>NUCLEOTIDE SEQUENCE [LARGE SCALE GENOMIC DNA]</scope>
    <source>
        <strain evidence="2 3">DSM 44179</strain>
    </source>
</reference>
<dbReference type="Pfam" id="PF02136">
    <property type="entry name" value="NTF2"/>
    <property type="match status" value="1"/>
</dbReference>
<accession>A0A1X1RHD8</accession>
<dbReference type="Gene3D" id="3.10.450.50">
    <property type="match status" value="1"/>
</dbReference>
<comment type="caution">
    <text evidence="2">The sequence shown here is derived from an EMBL/GenBank/DDBJ whole genome shotgun (WGS) entry which is preliminary data.</text>
</comment>
<dbReference type="SUPFAM" id="SSF54427">
    <property type="entry name" value="NTF2-like"/>
    <property type="match status" value="1"/>
</dbReference>
<dbReference type="OrthoDB" id="5735022at2"/>
<dbReference type="InterPro" id="IPR002075">
    <property type="entry name" value="NTF2_dom"/>
</dbReference>
<evidence type="ECO:0000313" key="2">
    <source>
        <dbReference type="EMBL" id="ORV06324.1"/>
    </source>
</evidence>
<name>A0A1X1RHD8_MYCFA</name>
<protein>
    <recommendedName>
        <fullName evidence="1">Nuclear transport factor 2 domain-containing protein</fullName>
    </recommendedName>
</protein>
<gene>
    <name evidence="2" type="ORF">AWC04_05655</name>
</gene>
<dbReference type="RefSeq" id="WP_085093982.1">
    <property type="nucleotide sequence ID" value="NZ_AP022603.1"/>
</dbReference>
<dbReference type="EMBL" id="LQOJ01000021">
    <property type="protein sequence ID" value="ORV06324.1"/>
    <property type="molecule type" value="Genomic_DNA"/>
</dbReference>
<sequence>MNGELSRADLLSVVERSPAAAAAHDRAGWVGLFAADGSVEDPVGSRPAVGHHQIGKFFDTFIGPRDIVFHRDADYVAGATVLRDVLLQVSMGGGVDMRIPAYLRYVVNGDHTIAELQAYWELPAMLWQFARQGVGAATAGAGLAVGLLRNQGPLGTLGFARGFRRPGRRDRALLDALLTAVSSGDQLTVHRMLGRGTPISAGDDGALGLEELSAVLRGATWSKRIGAGPTVAVGVRTADDSRGVLLVDFRSEGLPAITRLRWFC</sequence>
<dbReference type="STRING" id="1793.AWC04_05655"/>
<evidence type="ECO:0000259" key="1">
    <source>
        <dbReference type="Pfam" id="PF02136"/>
    </source>
</evidence>
<evidence type="ECO:0000313" key="3">
    <source>
        <dbReference type="Proteomes" id="UP000193484"/>
    </source>
</evidence>
<dbReference type="Proteomes" id="UP000193484">
    <property type="component" value="Unassembled WGS sequence"/>
</dbReference>
<keyword evidence="3" id="KW-1185">Reference proteome</keyword>
<organism evidence="2 3">
    <name type="scientific">Mycolicibacterium fallax</name>
    <name type="common">Mycobacterium fallax</name>
    <dbReference type="NCBI Taxonomy" id="1793"/>
    <lineage>
        <taxon>Bacteria</taxon>
        <taxon>Bacillati</taxon>
        <taxon>Actinomycetota</taxon>
        <taxon>Actinomycetes</taxon>
        <taxon>Mycobacteriales</taxon>
        <taxon>Mycobacteriaceae</taxon>
        <taxon>Mycolicibacterium</taxon>
    </lineage>
</organism>
<dbReference type="AlphaFoldDB" id="A0A1X1RHD8"/>
<proteinExistence type="predicted"/>
<dbReference type="InterPro" id="IPR032710">
    <property type="entry name" value="NTF2-like_dom_sf"/>
</dbReference>